<feature type="transmembrane region" description="Helical" evidence="7">
    <location>
        <begin position="263"/>
        <end position="283"/>
    </location>
</feature>
<name>A0ABV5YYS6_9ACTN</name>
<dbReference type="InterPro" id="IPR003838">
    <property type="entry name" value="ABC3_permease_C"/>
</dbReference>
<keyword evidence="2" id="KW-1003">Cell membrane</keyword>
<protein>
    <submittedName>
        <fullName evidence="9">ABC transporter permease</fullName>
    </submittedName>
</protein>
<dbReference type="RefSeq" id="WP_378213459.1">
    <property type="nucleotide sequence ID" value="NZ_JBHLZP010000985.1"/>
</dbReference>
<dbReference type="InterPro" id="IPR050250">
    <property type="entry name" value="Macrolide_Exporter_MacB"/>
</dbReference>
<evidence type="ECO:0000256" key="7">
    <source>
        <dbReference type="SAM" id="Phobius"/>
    </source>
</evidence>
<keyword evidence="3 7" id="KW-0812">Transmembrane</keyword>
<evidence type="ECO:0000256" key="5">
    <source>
        <dbReference type="ARBA" id="ARBA00023136"/>
    </source>
</evidence>
<evidence type="ECO:0000313" key="9">
    <source>
        <dbReference type="EMBL" id="MFB9840236.1"/>
    </source>
</evidence>
<reference evidence="9 10" key="1">
    <citation type="submission" date="2024-09" db="EMBL/GenBank/DDBJ databases">
        <authorList>
            <person name="Sun Q."/>
            <person name="Mori K."/>
        </authorList>
    </citation>
    <scope>NUCLEOTIDE SEQUENCE [LARGE SCALE GENOMIC DNA]</scope>
    <source>
        <strain evidence="9 10">TBRC 0563</strain>
    </source>
</reference>
<evidence type="ECO:0000256" key="6">
    <source>
        <dbReference type="ARBA" id="ARBA00038076"/>
    </source>
</evidence>
<feature type="non-terminal residue" evidence="9">
    <location>
        <position position="1"/>
    </location>
</feature>
<keyword evidence="10" id="KW-1185">Reference proteome</keyword>
<dbReference type="Proteomes" id="UP001589627">
    <property type="component" value="Unassembled WGS sequence"/>
</dbReference>
<evidence type="ECO:0000313" key="10">
    <source>
        <dbReference type="Proteomes" id="UP001589627"/>
    </source>
</evidence>
<feature type="transmembrane region" description="Helical" evidence="7">
    <location>
        <begin position="220"/>
        <end position="243"/>
    </location>
</feature>
<keyword evidence="5 7" id="KW-0472">Membrane</keyword>
<organism evidence="9 10">
    <name type="scientific">Actinoallomurus acaciae</name>
    <dbReference type="NCBI Taxonomy" id="502577"/>
    <lineage>
        <taxon>Bacteria</taxon>
        <taxon>Bacillati</taxon>
        <taxon>Actinomycetota</taxon>
        <taxon>Actinomycetes</taxon>
        <taxon>Streptosporangiales</taxon>
        <taxon>Thermomonosporaceae</taxon>
        <taxon>Actinoallomurus</taxon>
    </lineage>
</organism>
<feature type="domain" description="ABC3 transporter permease C-terminal" evidence="8">
    <location>
        <begin position="173"/>
        <end position="289"/>
    </location>
</feature>
<keyword evidence="4 7" id="KW-1133">Transmembrane helix</keyword>
<evidence type="ECO:0000256" key="1">
    <source>
        <dbReference type="ARBA" id="ARBA00004651"/>
    </source>
</evidence>
<comment type="subcellular location">
    <subcellularLocation>
        <location evidence="1">Cell membrane</location>
        <topology evidence="1">Multi-pass membrane protein</topology>
    </subcellularLocation>
</comment>
<evidence type="ECO:0000256" key="4">
    <source>
        <dbReference type="ARBA" id="ARBA00022989"/>
    </source>
</evidence>
<gene>
    <name evidence="9" type="ORF">ACFFNX_49620</name>
</gene>
<accession>A0ABV5YYS6</accession>
<comment type="caution">
    <text evidence="9">The sequence shown here is derived from an EMBL/GenBank/DDBJ whole genome shotgun (WGS) entry which is preliminary data.</text>
</comment>
<dbReference type="PANTHER" id="PTHR30572:SF4">
    <property type="entry name" value="ABC TRANSPORTER PERMEASE YTRF"/>
    <property type="match status" value="1"/>
</dbReference>
<dbReference type="PANTHER" id="PTHR30572">
    <property type="entry name" value="MEMBRANE COMPONENT OF TRANSPORTER-RELATED"/>
    <property type="match status" value="1"/>
</dbReference>
<comment type="similarity">
    <text evidence="6">Belongs to the ABC-4 integral membrane protein family.</text>
</comment>
<evidence type="ECO:0000256" key="3">
    <source>
        <dbReference type="ARBA" id="ARBA00022692"/>
    </source>
</evidence>
<dbReference type="EMBL" id="JBHLZP010000985">
    <property type="protein sequence ID" value="MFB9840236.1"/>
    <property type="molecule type" value="Genomic_DNA"/>
</dbReference>
<evidence type="ECO:0000256" key="2">
    <source>
        <dbReference type="ARBA" id="ARBA00022475"/>
    </source>
</evidence>
<evidence type="ECO:0000259" key="8">
    <source>
        <dbReference type="Pfam" id="PF02687"/>
    </source>
</evidence>
<feature type="transmembrane region" description="Helical" evidence="7">
    <location>
        <begin position="167"/>
        <end position="195"/>
    </location>
</feature>
<proteinExistence type="inferred from homology"/>
<sequence length="297" mass="31149">AAAVRGVPGVELVTSAYQGRFEVGGDQQSFVATERPADLVRAARLSLRSGSADLGRDGLLVDEPTARSARLAVGSTVTARFADGGTERLRVTGIYAKNQLIGSRVLALPAYRAHTAHPAGLGVMINTDRADAATKGAIERALSGYPNLKVQDQSDVKKSAQASIDQFVTLLTVLLTLSIVIAALGIINTLALSVIERTREIGLLRAVGTSRRQTRRMIRLESVVIAVFGGLLGVAIGVVFGVAIQHAVADQGLDVLSVPVPTLVAYVVLSAVIGVLAAVWPAWRASRLDVLTAIAFE</sequence>
<dbReference type="Pfam" id="PF02687">
    <property type="entry name" value="FtsX"/>
    <property type="match status" value="1"/>
</dbReference>